<gene>
    <name evidence="2" type="ordered locus">Slin_0475</name>
</gene>
<name>D2QF62_SPILD</name>
<comment type="similarity">
    <text evidence="1">Belongs to the Rv0495c family.</text>
</comment>
<evidence type="ECO:0000256" key="1">
    <source>
        <dbReference type="ARBA" id="ARBA00093770"/>
    </source>
</evidence>
<sequence length="195" mass="21923">MILIDNTCISDDVAEKFFVCNLDKCKGACCVEGDMGAPLEGDEPAILDRIYEDIKPYLSPEGIRVIEQKGGYESDHDGGFVTNTVGGRECVYATWNSQGILKCGIEEAYNDGKVDWKKPISCHLYPIRVTKYESFHALNYDRWPICSPACGFGEQLNVPIYKFVREALIRAYGEEWYGQLSKAIEEKNTDQPGIE</sequence>
<dbReference type="AlphaFoldDB" id="D2QF62"/>
<dbReference type="RefSeq" id="WP_012925091.1">
    <property type="nucleotide sequence ID" value="NC_013730.1"/>
</dbReference>
<dbReference type="Pfam" id="PF11307">
    <property type="entry name" value="DUF3109"/>
    <property type="match status" value="1"/>
</dbReference>
<reference evidence="2 3" key="1">
    <citation type="journal article" date="2010" name="Stand. Genomic Sci.">
        <title>Complete genome sequence of Spirosoma linguale type strain (1).</title>
        <authorList>
            <person name="Lail K."/>
            <person name="Sikorski J."/>
            <person name="Saunders E."/>
            <person name="Lapidus A."/>
            <person name="Glavina Del Rio T."/>
            <person name="Copeland A."/>
            <person name="Tice H."/>
            <person name="Cheng J.-F."/>
            <person name="Lucas S."/>
            <person name="Nolan M."/>
            <person name="Bruce D."/>
            <person name="Goodwin L."/>
            <person name="Pitluck S."/>
            <person name="Ivanova N."/>
            <person name="Mavromatis K."/>
            <person name="Ovchinnikova G."/>
            <person name="Pati A."/>
            <person name="Chen A."/>
            <person name="Palaniappan K."/>
            <person name="Land M."/>
            <person name="Hauser L."/>
            <person name="Chang Y.-J."/>
            <person name="Jeffries C.D."/>
            <person name="Chain P."/>
            <person name="Brettin T."/>
            <person name="Detter J.C."/>
            <person name="Schuetze A."/>
            <person name="Rohde M."/>
            <person name="Tindall B.J."/>
            <person name="Goeker M."/>
            <person name="Bristow J."/>
            <person name="Eisen J.A."/>
            <person name="Markowitz V."/>
            <person name="Hugenholtz P."/>
            <person name="Kyrpides N.C."/>
            <person name="Klenk H.-P."/>
            <person name="Chen F."/>
        </authorList>
    </citation>
    <scope>NUCLEOTIDE SEQUENCE [LARGE SCALE GENOMIC DNA]</scope>
    <source>
        <strain evidence="3">ATCC 33905 / DSM 74 / LMG 10896 / Claus 1</strain>
    </source>
</reference>
<dbReference type="STRING" id="504472.Slin_0475"/>
<dbReference type="HOGENOM" id="CLU_097451_0_0_10"/>
<dbReference type="InterPro" id="IPR021458">
    <property type="entry name" value="Rv0495c"/>
</dbReference>
<evidence type="ECO:0000313" key="3">
    <source>
        <dbReference type="Proteomes" id="UP000002028"/>
    </source>
</evidence>
<keyword evidence="3" id="KW-1185">Reference proteome</keyword>
<accession>D2QF62</accession>
<evidence type="ECO:0008006" key="4">
    <source>
        <dbReference type="Google" id="ProtNLM"/>
    </source>
</evidence>
<proteinExistence type="inferred from homology"/>
<dbReference type="Proteomes" id="UP000002028">
    <property type="component" value="Chromosome"/>
</dbReference>
<organism evidence="2 3">
    <name type="scientific">Spirosoma linguale (strain ATCC 33905 / DSM 74 / LMG 10896 / Claus 1)</name>
    <dbReference type="NCBI Taxonomy" id="504472"/>
    <lineage>
        <taxon>Bacteria</taxon>
        <taxon>Pseudomonadati</taxon>
        <taxon>Bacteroidota</taxon>
        <taxon>Cytophagia</taxon>
        <taxon>Cytophagales</taxon>
        <taxon>Cytophagaceae</taxon>
        <taxon>Spirosoma</taxon>
    </lineage>
</organism>
<dbReference type="eggNOG" id="COG0727">
    <property type="taxonomic scope" value="Bacteria"/>
</dbReference>
<dbReference type="KEGG" id="sli:Slin_0475"/>
<protein>
    <recommendedName>
        <fullName evidence="4">DUF3109 family protein</fullName>
    </recommendedName>
</protein>
<evidence type="ECO:0000313" key="2">
    <source>
        <dbReference type="EMBL" id="ADB36539.1"/>
    </source>
</evidence>
<dbReference type="EMBL" id="CP001769">
    <property type="protein sequence ID" value="ADB36539.1"/>
    <property type="molecule type" value="Genomic_DNA"/>
</dbReference>